<reference evidence="1 2" key="3">
    <citation type="journal article" date="2017" name="Mol. Plant Pathol.">
        <title>A gapless genome sequence of the fungus Botrytis cinerea.</title>
        <authorList>
            <person name="Van Kan J.A."/>
            <person name="Stassen J.H."/>
            <person name="Mosbach A."/>
            <person name="Van Der Lee T.A."/>
            <person name="Faino L."/>
            <person name="Farmer A.D."/>
            <person name="Papasotiriou D.G."/>
            <person name="Zhou S."/>
            <person name="Seidl M.F."/>
            <person name="Cottam E."/>
            <person name="Edel D."/>
            <person name="Hahn M."/>
            <person name="Schwartz D.C."/>
            <person name="Dietrich R.A."/>
            <person name="Widdison S."/>
            <person name="Scalliet G."/>
        </authorList>
    </citation>
    <scope>NUCLEOTIDE SEQUENCE [LARGE SCALE GENOMIC DNA]</scope>
    <source>
        <strain evidence="1 2">B05.10</strain>
    </source>
</reference>
<dbReference type="VEuPathDB" id="FungiDB:Bcin16g02000"/>
<gene>
    <name evidence="1" type="ORF">BCIN_16g02000</name>
</gene>
<name>A0A384K6G7_BOTFB</name>
<organism evidence="1 2">
    <name type="scientific">Botryotinia fuckeliana (strain B05.10)</name>
    <name type="common">Noble rot fungus</name>
    <name type="synonym">Botrytis cinerea</name>
    <dbReference type="NCBI Taxonomy" id="332648"/>
    <lineage>
        <taxon>Eukaryota</taxon>
        <taxon>Fungi</taxon>
        <taxon>Dikarya</taxon>
        <taxon>Ascomycota</taxon>
        <taxon>Pezizomycotina</taxon>
        <taxon>Leotiomycetes</taxon>
        <taxon>Helotiales</taxon>
        <taxon>Sclerotiniaceae</taxon>
        <taxon>Botrytis</taxon>
    </lineage>
</organism>
<reference evidence="1 2" key="2">
    <citation type="journal article" date="2012" name="Eukaryot. Cell">
        <title>Genome update of Botrytis cinerea strains B05.10 and T4.</title>
        <authorList>
            <person name="Staats M."/>
            <person name="van Kan J.A."/>
        </authorList>
    </citation>
    <scope>NUCLEOTIDE SEQUENCE [LARGE SCALE GENOMIC DNA]</scope>
    <source>
        <strain evidence="1 2">B05.10</strain>
    </source>
</reference>
<keyword evidence="2" id="KW-1185">Reference proteome</keyword>
<protein>
    <submittedName>
        <fullName evidence="1">Uncharacterized protein</fullName>
    </submittedName>
</protein>
<dbReference type="RefSeq" id="XP_024553766.1">
    <property type="nucleotide sequence ID" value="XM_024697949.1"/>
</dbReference>
<evidence type="ECO:0000313" key="2">
    <source>
        <dbReference type="Proteomes" id="UP000001798"/>
    </source>
</evidence>
<reference evidence="1 2" key="1">
    <citation type="journal article" date="2011" name="PLoS Genet.">
        <title>Genomic analysis of the necrotrophic fungal pathogens Sclerotinia sclerotiorum and Botrytis cinerea.</title>
        <authorList>
            <person name="Amselem J."/>
            <person name="Cuomo C.A."/>
            <person name="van Kan J.A."/>
            <person name="Viaud M."/>
            <person name="Benito E.P."/>
            <person name="Couloux A."/>
            <person name="Coutinho P.M."/>
            <person name="de Vries R.P."/>
            <person name="Dyer P.S."/>
            <person name="Fillinger S."/>
            <person name="Fournier E."/>
            <person name="Gout L."/>
            <person name="Hahn M."/>
            <person name="Kohn L."/>
            <person name="Lapalu N."/>
            <person name="Plummer K.M."/>
            <person name="Pradier J.M."/>
            <person name="Quevillon E."/>
            <person name="Sharon A."/>
            <person name="Simon A."/>
            <person name="ten Have A."/>
            <person name="Tudzynski B."/>
            <person name="Tudzynski P."/>
            <person name="Wincker P."/>
            <person name="Andrew M."/>
            <person name="Anthouard V."/>
            <person name="Beever R.E."/>
            <person name="Beffa R."/>
            <person name="Benoit I."/>
            <person name="Bouzid O."/>
            <person name="Brault B."/>
            <person name="Chen Z."/>
            <person name="Choquer M."/>
            <person name="Collemare J."/>
            <person name="Cotton P."/>
            <person name="Danchin E.G."/>
            <person name="Da Silva C."/>
            <person name="Gautier A."/>
            <person name="Giraud C."/>
            <person name="Giraud T."/>
            <person name="Gonzalez C."/>
            <person name="Grossetete S."/>
            <person name="Guldener U."/>
            <person name="Henrissat B."/>
            <person name="Howlett B.J."/>
            <person name="Kodira C."/>
            <person name="Kretschmer M."/>
            <person name="Lappartient A."/>
            <person name="Leroch M."/>
            <person name="Levis C."/>
            <person name="Mauceli E."/>
            <person name="Neuveglise C."/>
            <person name="Oeser B."/>
            <person name="Pearson M."/>
            <person name="Poulain J."/>
            <person name="Poussereau N."/>
            <person name="Quesneville H."/>
            <person name="Rascle C."/>
            <person name="Schumacher J."/>
            <person name="Segurens B."/>
            <person name="Sexton A."/>
            <person name="Silva E."/>
            <person name="Sirven C."/>
            <person name="Soanes D.M."/>
            <person name="Talbot N.J."/>
            <person name="Templeton M."/>
            <person name="Yandava C."/>
            <person name="Yarden O."/>
            <person name="Zeng Q."/>
            <person name="Rollins J.A."/>
            <person name="Lebrun M.H."/>
            <person name="Dickman M."/>
        </authorList>
    </citation>
    <scope>NUCLEOTIDE SEQUENCE [LARGE SCALE GENOMIC DNA]</scope>
    <source>
        <strain evidence="1 2">B05.10</strain>
    </source>
</reference>
<dbReference type="Proteomes" id="UP000001798">
    <property type="component" value="Chromosome 16"/>
</dbReference>
<sequence>MTSDKFYSVISLHFIEESYAFLCETSLFQSTPGSVMRSHFLVGIRCQSSRVPMSSLLTTTKSLYMGILQIKAARGYDIESHRHTDTTAQKREFQKNITLDIISWFRTWLSSTSLILVNIFTHSIMMNTPSHRCLSTRHEFPSPSRSSHLLDLDFFR</sequence>
<evidence type="ECO:0000313" key="1">
    <source>
        <dbReference type="EMBL" id="ATZ58408.1"/>
    </source>
</evidence>
<dbReference type="GeneID" id="36394999"/>
<dbReference type="KEGG" id="bfu:BCIN_16g02000"/>
<accession>A0A384K6G7</accession>
<proteinExistence type="predicted"/>
<dbReference type="EMBL" id="CP009820">
    <property type="protein sequence ID" value="ATZ58408.1"/>
    <property type="molecule type" value="Genomic_DNA"/>
</dbReference>
<dbReference type="AlphaFoldDB" id="A0A384K6G7"/>